<evidence type="ECO:0000256" key="2">
    <source>
        <dbReference type="ARBA" id="ARBA00005170"/>
    </source>
</evidence>
<evidence type="ECO:0000256" key="1">
    <source>
        <dbReference type="ARBA" id="ARBA00001784"/>
    </source>
</evidence>
<evidence type="ECO:0000256" key="3">
    <source>
        <dbReference type="ARBA" id="ARBA00007106"/>
    </source>
</evidence>
<keyword evidence="11" id="KW-1185">Reference proteome</keyword>
<dbReference type="Gene3D" id="3.30.1330.80">
    <property type="entry name" value="Hypothetical protein, similar to alpha- acetolactate decarboxylase, domain 2"/>
    <property type="match status" value="2"/>
</dbReference>
<protein>
    <recommendedName>
        <fullName evidence="5 9">Alpha-acetolactate decarboxylase</fullName>
        <ecNumber evidence="4 9">4.1.1.5</ecNumber>
    </recommendedName>
</protein>
<evidence type="ECO:0000313" key="11">
    <source>
        <dbReference type="Proteomes" id="UP001220377"/>
    </source>
</evidence>
<gene>
    <name evidence="10" type="primary">budA</name>
    <name evidence="10" type="ORF">PQ472_05820</name>
</gene>
<evidence type="ECO:0000256" key="5">
    <source>
        <dbReference type="ARBA" id="ARBA00020164"/>
    </source>
</evidence>
<evidence type="ECO:0000256" key="7">
    <source>
        <dbReference type="ARBA" id="ARBA00023061"/>
    </source>
</evidence>
<keyword evidence="6 9" id="KW-0210">Decarboxylase</keyword>
<dbReference type="NCBIfam" id="TIGR01252">
    <property type="entry name" value="acetolac_decarb"/>
    <property type="match status" value="1"/>
</dbReference>
<keyword evidence="8 9" id="KW-0456">Lyase</keyword>
<evidence type="ECO:0000256" key="6">
    <source>
        <dbReference type="ARBA" id="ARBA00022793"/>
    </source>
</evidence>
<keyword evidence="7 9" id="KW-0005">Acetoin biosynthesis</keyword>
<reference evidence="10 11" key="1">
    <citation type="submission" date="2023-02" db="EMBL/GenBank/DDBJ databases">
        <title>Genome sequence of Lacticaseibacillus sp. KACC 23028.</title>
        <authorList>
            <person name="Kim S."/>
            <person name="Heo J."/>
            <person name="Kwon S.-W."/>
        </authorList>
    </citation>
    <scope>NUCLEOTIDE SEQUENCE [LARGE SCALE GENOMIC DNA]</scope>
    <source>
        <strain evidence="10 11">KACC 23028</strain>
    </source>
</reference>
<accession>A0ABY7X0R0</accession>
<dbReference type="InterPro" id="IPR005128">
    <property type="entry name" value="Acetolactate_a_deCO2ase"/>
</dbReference>
<proteinExistence type="inferred from homology"/>
<comment type="catalytic activity">
    <reaction evidence="1 9">
        <text>(2S)-2-acetolactate + H(+) = (R)-acetoin + CO2</text>
        <dbReference type="Rhea" id="RHEA:21580"/>
        <dbReference type="ChEBI" id="CHEBI:15378"/>
        <dbReference type="ChEBI" id="CHEBI:15686"/>
        <dbReference type="ChEBI" id="CHEBI:16526"/>
        <dbReference type="ChEBI" id="CHEBI:58476"/>
        <dbReference type="EC" id="4.1.1.5"/>
    </reaction>
</comment>
<comment type="similarity">
    <text evidence="3 9">Belongs to the alpha-acetolactate decarboxylase family.</text>
</comment>
<comment type="pathway">
    <text evidence="2 9">Polyol metabolism; (R,R)-butane-2,3-diol biosynthesis; (R,R)-butane-2,3-diol from pyruvate: step 2/3.</text>
</comment>
<organism evidence="10 11">
    <name type="scientific">Lacticaseibacillus pabuli</name>
    <dbReference type="NCBI Taxonomy" id="3025672"/>
    <lineage>
        <taxon>Bacteria</taxon>
        <taxon>Bacillati</taxon>
        <taxon>Bacillota</taxon>
        <taxon>Bacilli</taxon>
        <taxon>Lactobacillales</taxon>
        <taxon>Lactobacillaceae</taxon>
        <taxon>Lacticaseibacillus</taxon>
    </lineage>
</organism>
<evidence type="ECO:0000256" key="4">
    <source>
        <dbReference type="ARBA" id="ARBA00013204"/>
    </source>
</evidence>
<dbReference type="GO" id="GO:0047605">
    <property type="term" value="F:acetolactate decarboxylase activity"/>
    <property type="evidence" value="ECO:0007669"/>
    <property type="project" value="UniProtKB-EC"/>
</dbReference>
<evidence type="ECO:0000313" key="10">
    <source>
        <dbReference type="EMBL" id="WDF83755.1"/>
    </source>
</evidence>
<dbReference type="Proteomes" id="UP001220377">
    <property type="component" value="Chromosome"/>
</dbReference>
<evidence type="ECO:0000256" key="9">
    <source>
        <dbReference type="PIRNR" id="PIRNR001332"/>
    </source>
</evidence>
<dbReference type="PANTHER" id="PTHR35524:SF1">
    <property type="entry name" value="ALPHA-ACETOLACTATE DECARBOXYLASE"/>
    <property type="match status" value="1"/>
</dbReference>
<dbReference type="EC" id="4.1.1.5" evidence="4 9"/>
<dbReference type="PANTHER" id="PTHR35524">
    <property type="entry name" value="ALPHA-ACETOLACTATE DECARBOXYLASE"/>
    <property type="match status" value="1"/>
</dbReference>
<dbReference type="RefSeq" id="WP_274262138.1">
    <property type="nucleotide sequence ID" value="NZ_CP117884.1"/>
</dbReference>
<dbReference type="CDD" id="cd17299">
    <property type="entry name" value="acetolactate_decarboxylase"/>
    <property type="match status" value="1"/>
</dbReference>
<name>A0ABY7X0R0_9LACO</name>
<dbReference type="SUPFAM" id="SSF117856">
    <property type="entry name" value="AF0104/ALDC/Ptd012-like"/>
    <property type="match status" value="1"/>
</dbReference>
<dbReference type="PIRSF" id="PIRSF001332">
    <property type="entry name" value="Acetolac_decarb"/>
    <property type="match status" value="1"/>
</dbReference>
<evidence type="ECO:0000256" key="8">
    <source>
        <dbReference type="ARBA" id="ARBA00023239"/>
    </source>
</evidence>
<dbReference type="EMBL" id="CP117884">
    <property type="protein sequence ID" value="WDF83755.1"/>
    <property type="molecule type" value="Genomic_DNA"/>
</dbReference>
<sequence length="236" mass="25507">MDKSVLYQHGTLAQLVPGLFQGTLRADELLKHGDTGIGTLNGLNGELIIAAGKIYQVAASGVVRLVNADEMMPFANVHWADFTSVGAVDQLDYDTLRAELLHRAGTRNLFFAVRVHGTFQTVTTRAVAEQTEPYPTLTATAAAQQVFTRQNVAGTLSGYYSPNLYAGAVSPGFHLHFLDDAHQFGGHVLDAQTTAATVELQKFTDFQLHLPAADPDFLQVNLDDPNITAAIKQAEN</sequence>
<dbReference type="Pfam" id="PF03306">
    <property type="entry name" value="AAL_decarboxy"/>
    <property type="match status" value="1"/>
</dbReference>